<gene>
    <name evidence="2" type="ORF">CHILSU_LOCUS2454</name>
</gene>
<sequence>MSRAPITHLNLTATYTLLLKDINFLKANLADVVNELEESNNTIGELRAQLEPLSSAAWTKGFNTVERKKRKQICECYLYGVAPIGPNNLLRPEKPVTLLYVSRLHYTKKAEGIAEYLRTKTNFSQRIARLESRHDVNFNSFVKGLSRPAVPLRRWVMAQSHAPRDSALSRPKPCYRATTLLYDGDPPCRKETN</sequence>
<dbReference type="Proteomes" id="UP001153292">
    <property type="component" value="Chromosome 14"/>
</dbReference>
<name>A0ABN8ATP9_CHISP</name>
<evidence type="ECO:0000256" key="1">
    <source>
        <dbReference type="SAM" id="Coils"/>
    </source>
</evidence>
<dbReference type="EMBL" id="OU963907">
    <property type="protein sequence ID" value="CAH0399316.1"/>
    <property type="molecule type" value="Genomic_DNA"/>
</dbReference>
<reference evidence="2" key="1">
    <citation type="submission" date="2021-12" db="EMBL/GenBank/DDBJ databases">
        <authorList>
            <person name="King R."/>
        </authorList>
    </citation>
    <scope>NUCLEOTIDE SEQUENCE</scope>
</reference>
<protein>
    <submittedName>
        <fullName evidence="2">Uncharacterized protein</fullName>
    </submittedName>
</protein>
<evidence type="ECO:0000313" key="3">
    <source>
        <dbReference type="Proteomes" id="UP001153292"/>
    </source>
</evidence>
<accession>A0ABN8ATP9</accession>
<keyword evidence="1" id="KW-0175">Coiled coil</keyword>
<organism evidence="2 3">
    <name type="scientific">Chilo suppressalis</name>
    <name type="common">Asiatic rice borer moth</name>
    <dbReference type="NCBI Taxonomy" id="168631"/>
    <lineage>
        <taxon>Eukaryota</taxon>
        <taxon>Metazoa</taxon>
        <taxon>Ecdysozoa</taxon>
        <taxon>Arthropoda</taxon>
        <taxon>Hexapoda</taxon>
        <taxon>Insecta</taxon>
        <taxon>Pterygota</taxon>
        <taxon>Neoptera</taxon>
        <taxon>Endopterygota</taxon>
        <taxon>Lepidoptera</taxon>
        <taxon>Glossata</taxon>
        <taxon>Ditrysia</taxon>
        <taxon>Pyraloidea</taxon>
        <taxon>Crambidae</taxon>
        <taxon>Crambinae</taxon>
        <taxon>Chilo</taxon>
    </lineage>
</organism>
<keyword evidence="3" id="KW-1185">Reference proteome</keyword>
<proteinExistence type="predicted"/>
<evidence type="ECO:0000313" key="2">
    <source>
        <dbReference type="EMBL" id="CAH0399316.1"/>
    </source>
</evidence>
<feature type="coiled-coil region" evidence="1">
    <location>
        <begin position="22"/>
        <end position="49"/>
    </location>
</feature>